<gene>
    <name evidence="1" type="ORF">HG542_23330</name>
</gene>
<reference evidence="1 2" key="1">
    <citation type="submission" date="2020-04" db="EMBL/GenBank/DDBJ databases">
        <title>Draft Genome Sequence of Streptomyces morookaense DSM 40503, an 8-azaguanine-producing strain.</title>
        <authorList>
            <person name="Qi J."/>
            <person name="Gao J.-M."/>
        </authorList>
    </citation>
    <scope>NUCLEOTIDE SEQUENCE [LARGE SCALE GENOMIC DNA]</scope>
    <source>
        <strain evidence="1 2">DSM 40503</strain>
    </source>
</reference>
<organism evidence="1 2">
    <name type="scientific">Streptomyces morookaense</name>
    <name type="common">Streptoverticillium morookaense</name>
    <dbReference type="NCBI Taxonomy" id="1970"/>
    <lineage>
        <taxon>Bacteria</taxon>
        <taxon>Bacillati</taxon>
        <taxon>Actinomycetota</taxon>
        <taxon>Actinomycetes</taxon>
        <taxon>Kitasatosporales</taxon>
        <taxon>Streptomycetaceae</taxon>
        <taxon>Streptomyces</taxon>
    </lineage>
</organism>
<accession>A0A7Y7B7Q4</accession>
<dbReference type="SUPFAM" id="SSF56059">
    <property type="entry name" value="Glutathione synthetase ATP-binding domain-like"/>
    <property type="match status" value="1"/>
</dbReference>
<name>A0A7Y7B7Q4_STRMO</name>
<evidence type="ECO:0000313" key="1">
    <source>
        <dbReference type="EMBL" id="NVK80570.1"/>
    </source>
</evidence>
<dbReference type="Proteomes" id="UP000587462">
    <property type="component" value="Unassembled WGS sequence"/>
</dbReference>
<dbReference type="EMBL" id="JABBXF010000058">
    <property type="protein sequence ID" value="NVK80570.1"/>
    <property type="molecule type" value="Genomic_DNA"/>
</dbReference>
<dbReference type="RefSeq" id="WP_171084571.1">
    <property type="nucleotide sequence ID" value="NZ_BNBU01000017.1"/>
</dbReference>
<evidence type="ECO:0008006" key="3">
    <source>
        <dbReference type="Google" id="ProtNLM"/>
    </source>
</evidence>
<keyword evidence="2" id="KW-1185">Reference proteome</keyword>
<proteinExistence type="predicted"/>
<protein>
    <recommendedName>
        <fullName evidence="3">Glutathionylspermidine synthase pre-ATP-grasp-like domain-containing protein</fullName>
    </recommendedName>
</protein>
<evidence type="ECO:0000313" key="2">
    <source>
        <dbReference type="Proteomes" id="UP000587462"/>
    </source>
</evidence>
<comment type="caution">
    <text evidence="1">The sequence shown here is derived from an EMBL/GenBank/DDBJ whole genome shotgun (WGS) entry which is preliminary data.</text>
</comment>
<dbReference type="AlphaFoldDB" id="A0A7Y7B7Q4"/>
<sequence>MNEATTRYLELCRTDRSGLGSAVAGADLPAALRDARLLARPLFADEPALQAAADDLLSLFGVLASLPDRLFDGDLAAYWAAVGGEPGLVPLLRRWAPEQPRARFGRADLHRGEHGFSLLEFNVGGGVGGFELGELPRALLATEDFARFAAEHALRHVRTGEHVAATLRAVAPRPSPVVALVCAPGALARYRRPLAPTIEVLRTHGLDVLLGELGEVKENGGRLFVGRARVDVVLRYFAVDETDGCEDGLDAIVRTERAGNAVLWTGLDSTLLSNKGALALLSDPRCDAVLSAQERRLTDRILPWTRMLTPALVDRCVAEREHLVLKPCRGFAGTGVVAGWTCPEPEWAGILHRHAGRGYVVQRRAVPCPEPVVDPATGAAEDWIPVWGIFVTPHGYGGNAIRAQRATGDGVIGYSADTATRATVAFGCPATAQPAPPDSAAVAPCSRLG</sequence>